<keyword evidence="8 12" id="KW-0560">Oxidoreductase</keyword>
<keyword evidence="4 12" id="KW-0349">Heme</keyword>
<evidence type="ECO:0000256" key="14">
    <source>
        <dbReference type="SAM" id="SignalP"/>
    </source>
</evidence>
<keyword evidence="6 12" id="KW-0479">Metal-binding</keyword>
<evidence type="ECO:0000256" key="5">
    <source>
        <dbReference type="ARBA" id="ARBA00022692"/>
    </source>
</evidence>
<comment type="cofactor">
    <cofactor evidence="1">
        <name>heme</name>
        <dbReference type="ChEBI" id="CHEBI:30413"/>
    </cofactor>
</comment>
<reference evidence="16" key="2">
    <citation type="submission" date="2025-08" db="UniProtKB">
        <authorList>
            <consortium name="RefSeq"/>
        </authorList>
    </citation>
    <scope>IDENTIFICATION</scope>
    <source>
        <tissue evidence="16">Leaf</tissue>
    </source>
</reference>
<keyword evidence="7 13" id="KW-1133">Transmembrane helix</keyword>
<dbReference type="InterPro" id="IPR001128">
    <property type="entry name" value="Cyt_P450"/>
</dbReference>
<evidence type="ECO:0000313" key="16">
    <source>
        <dbReference type="RefSeq" id="XP_010476297.1"/>
    </source>
</evidence>
<evidence type="ECO:0000313" key="15">
    <source>
        <dbReference type="Proteomes" id="UP000694864"/>
    </source>
</evidence>
<keyword evidence="11 13" id="KW-0472">Membrane</keyword>
<comment type="subcellular location">
    <subcellularLocation>
        <location evidence="2">Membrane</location>
        <topology evidence="2">Single-pass membrane protein</topology>
    </subcellularLocation>
</comment>
<evidence type="ECO:0000256" key="12">
    <source>
        <dbReference type="RuleBase" id="RU000461"/>
    </source>
</evidence>
<protein>
    <submittedName>
        <fullName evidence="16">Cytochrome P450 71B2-like</fullName>
    </submittedName>
</protein>
<dbReference type="PANTHER" id="PTHR47955:SF19">
    <property type="entry name" value="CYTOCHROME P450 71A9-LIKE ISOFORM X1"/>
    <property type="match status" value="1"/>
</dbReference>
<feature type="transmembrane region" description="Helical" evidence="13">
    <location>
        <begin position="300"/>
        <end position="321"/>
    </location>
</feature>
<sequence>MEIMLYLSWVLLLALVSIVFLKKKNQRLPPGPRGLPIVGILHQFTGIPHRWFHQLSLKHGPVMALPLGFTPAVVISSREAAEEVLKTKDVETCTRPKMFGASKLSYNFKDITFAQYTDTWRENRKVSTVELLNFKKLQTFKSLREEEMDVMVKRISNSALEQSPVAVDINNISMCVVSHILCRSALGQNLHTNKVFDEEKIVQLVMEGSLATGHFGFSDFYPGKLGNFADWLFRREKGVLGRMFKELDDFYQHVIDEHLKSLDGPKGTDPSADIVAGMLHLVDKNGNPGSKSNLDQIKGVLMNLFLGGIDTVAIIMIWAMTELIRHPRAMKKAQEEIRAALGEKREKLTEEDLEKVEYLKLIVKETFRLHPSVPTIPREAMSPITIQGYDIPADTRIYINVWAIGRDPKVWENPEEFNPERFMNSDVHFKGQHYELLPFGSGRRLCPAVGMASNIIEFGLLNMLYFFDWSLPHGVVAENIDMGDIGNISFYKKEPLLLVPVKHH</sequence>
<dbReference type="InterPro" id="IPR002401">
    <property type="entry name" value="Cyt_P450_E_grp-I"/>
</dbReference>
<keyword evidence="15" id="KW-1185">Reference proteome</keyword>
<keyword evidence="14" id="KW-0732">Signal</keyword>
<organism evidence="15 16">
    <name type="scientific">Camelina sativa</name>
    <name type="common">False flax</name>
    <name type="synonym">Myagrum sativum</name>
    <dbReference type="NCBI Taxonomy" id="90675"/>
    <lineage>
        <taxon>Eukaryota</taxon>
        <taxon>Viridiplantae</taxon>
        <taxon>Streptophyta</taxon>
        <taxon>Embryophyta</taxon>
        <taxon>Tracheophyta</taxon>
        <taxon>Spermatophyta</taxon>
        <taxon>Magnoliopsida</taxon>
        <taxon>eudicotyledons</taxon>
        <taxon>Gunneridae</taxon>
        <taxon>Pentapetalae</taxon>
        <taxon>rosids</taxon>
        <taxon>malvids</taxon>
        <taxon>Brassicales</taxon>
        <taxon>Brassicaceae</taxon>
        <taxon>Camelineae</taxon>
        <taxon>Camelina</taxon>
    </lineage>
</organism>
<dbReference type="InterPro" id="IPR036396">
    <property type="entry name" value="Cyt_P450_sf"/>
</dbReference>
<evidence type="ECO:0000256" key="3">
    <source>
        <dbReference type="ARBA" id="ARBA00010617"/>
    </source>
</evidence>
<evidence type="ECO:0000256" key="9">
    <source>
        <dbReference type="ARBA" id="ARBA00023004"/>
    </source>
</evidence>
<evidence type="ECO:0000256" key="8">
    <source>
        <dbReference type="ARBA" id="ARBA00023002"/>
    </source>
</evidence>
<keyword evidence="10 12" id="KW-0503">Monooxygenase</keyword>
<evidence type="ECO:0000256" key="7">
    <source>
        <dbReference type="ARBA" id="ARBA00022989"/>
    </source>
</evidence>
<evidence type="ECO:0000256" key="10">
    <source>
        <dbReference type="ARBA" id="ARBA00023033"/>
    </source>
</evidence>
<feature type="chain" id="PRO_5047472363" evidence="14">
    <location>
        <begin position="22"/>
        <end position="504"/>
    </location>
</feature>
<comment type="similarity">
    <text evidence="3 12">Belongs to the cytochrome P450 family.</text>
</comment>
<keyword evidence="5 13" id="KW-0812">Transmembrane</keyword>
<dbReference type="InterPro" id="IPR017972">
    <property type="entry name" value="Cyt_P450_CS"/>
</dbReference>
<evidence type="ECO:0000256" key="2">
    <source>
        <dbReference type="ARBA" id="ARBA00004167"/>
    </source>
</evidence>
<evidence type="ECO:0000256" key="13">
    <source>
        <dbReference type="SAM" id="Phobius"/>
    </source>
</evidence>
<name>A0ABM0WUD4_CAMSA</name>
<dbReference type="RefSeq" id="XP_010476297.1">
    <property type="nucleotide sequence ID" value="XM_010477995.2"/>
</dbReference>
<dbReference type="Proteomes" id="UP000694864">
    <property type="component" value="Chromosome 17"/>
</dbReference>
<dbReference type="Pfam" id="PF00067">
    <property type="entry name" value="p450"/>
    <property type="match status" value="1"/>
</dbReference>
<reference evidence="15" key="1">
    <citation type="journal article" date="2014" name="Nat. Commun.">
        <title>The emerging biofuel crop Camelina sativa retains a highly undifferentiated hexaploid genome structure.</title>
        <authorList>
            <person name="Kagale S."/>
            <person name="Koh C."/>
            <person name="Nixon J."/>
            <person name="Bollina V."/>
            <person name="Clarke W.E."/>
            <person name="Tuteja R."/>
            <person name="Spillane C."/>
            <person name="Robinson S.J."/>
            <person name="Links M.G."/>
            <person name="Clarke C."/>
            <person name="Higgins E.E."/>
            <person name="Huebert T."/>
            <person name="Sharpe A.G."/>
            <person name="Parkin I.A."/>
        </authorList>
    </citation>
    <scope>NUCLEOTIDE SEQUENCE [LARGE SCALE GENOMIC DNA]</scope>
    <source>
        <strain evidence="15">cv. DH55</strain>
    </source>
</reference>
<feature type="signal peptide" evidence="14">
    <location>
        <begin position="1"/>
        <end position="21"/>
    </location>
</feature>
<evidence type="ECO:0000256" key="6">
    <source>
        <dbReference type="ARBA" id="ARBA00022723"/>
    </source>
</evidence>
<evidence type="ECO:0000256" key="1">
    <source>
        <dbReference type="ARBA" id="ARBA00001971"/>
    </source>
</evidence>
<gene>
    <name evidence="16" type="primary">LOC104755590</name>
</gene>
<dbReference type="Gene3D" id="1.10.630.10">
    <property type="entry name" value="Cytochrome P450"/>
    <property type="match status" value="1"/>
</dbReference>
<dbReference type="PRINTS" id="PR00385">
    <property type="entry name" value="P450"/>
</dbReference>
<evidence type="ECO:0000256" key="11">
    <source>
        <dbReference type="ARBA" id="ARBA00023136"/>
    </source>
</evidence>
<dbReference type="PANTHER" id="PTHR47955">
    <property type="entry name" value="CYTOCHROME P450 FAMILY 71 PROTEIN"/>
    <property type="match status" value="1"/>
</dbReference>
<proteinExistence type="inferred from homology"/>
<keyword evidence="9 12" id="KW-0408">Iron</keyword>
<dbReference type="CDD" id="cd11072">
    <property type="entry name" value="CYP71-like"/>
    <property type="match status" value="1"/>
</dbReference>
<accession>A0ABM0WUD4</accession>
<dbReference type="GeneID" id="104755590"/>
<evidence type="ECO:0000256" key="4">
    <source>
        <dbReference type="ARBA" id="ARBA00022617"/>
    </source>
</evidence>
<dbReference type="PRINTS" id="PR00463">
    <property type="entry name" value="EP450I"/>
</dbReference>
<dbReference type="PROSITE" id="PS00086">
    <property type="entry name" value="CYTOCHROME_P450"/>
    <property type="match status" value="1"/>
</dbReference>
<dbReference type="SUPFAM" id="SSF48264">
    <property type="entry name" value="Cytochrome P450"/>
    <property type="match status" value="1"/>
</dbReference>